<organism evidence="2">
    <name type="scientific">freshwater metagenome</name>
    <dbReference type="NCBI Taxonomy" id="449393"/>
    <lineage>
        <taxon>unclassified sequences</taxon>
        <taxon>metagenomes</taxon>
        <taxon>ecological metagenomes</taxon>
    </lineage>
</organism>
<feature type="compositionally biased region" description="Polar residues" evidence="1">
    <location>
        <begin position="212"/>
        <end position="222"/>
    </location>
</feature>
<gene>
    <name evidence="2" type="ORF">UFOPK4410_01061</name>
</gene>
<dbReference type="EMBL" id="CAFBRV010000130">
    <property type="protein sequence ID" value="CAB5121390.1"/>
    <property type="molecule type" value="Genomic_DNA"/>
</dbReference>
<evidence type="ECO:0000313" key="2">
    <source>
        <dbReference type="EMBL" id="CAB5121390.1"/>
    </source>
</evidence>
<feature type="compositionally biased region" description="Low complexity" evidence="1">
    <location>
        <begin position="36"/>
        <end position="56"/>
    </location>
</feature>
<feature type="region of interest" description="Disordered" evidence="1">
    <location>
        <begin position="36"/>
        <end position="83"/>
    </location>
</feature>
<feature type="compositionally biased region" description="Basic residues" evidence="1">
    <location>
        <begin position="57"/>
        <end position="70"/>
    </location>
</feature>
<dbReference type="AlphaFoldDB" id="A0A6J7W041"/>
<protein>
    <submittedName>
        <fullName evidence="2">Unannotated protein</fullName>
    </submittedName>
</protein>
<proteinExistence type="predicted"/>
<feature type="region of interest" description="Disordered" evidence="1">
    <location>
        <begin position="199"/>
        <end position="222"/>
    </location>
</feature>
<name>A0A6J7W041_9ZZZZ</name>
<accession>A0A6J7W041</accession>
<sequence length="222" mass="23546">MESISRSVNLSGTEIKRFIALVVVAIFLVPSAYGATKSPTPTPKASATKKATPTKKAVVKKKPATKKSKGRLAPSPSPKWPPAGFKSNGEVFAKIPSAKELIGTASSDKKLANALAQKVDGVPICEKFSCGAIQIASLNGCTWWEVNAKLVGPTSPEDATQITFGTIRTLVRRTAPKEIVTVLLVSQEPLELRHRVSGISANCHQDPPSEKIPSSTYSAISN</sequence>
<evidence type="ECO:0000256" key="1">
    <source>
        <dbReference type="SAM" id="MobiDB-lite"/>
    </source>
</evidence>
<reference evidence="2" key="1">
    <citation type="submission" date="2020-05" db="EMBL/GenBank/DDBJ databases">
        <authorList>
            <person name="Chiriac C."/>
            <person name="Salcher M."/>
            <person name="Ghai R."/>
            <person name="Kavagutti S V."/>
        </authorList>
    </citation>
    <scope>NUCLEOTIDE SEQUENCE</scope>
</reference>